<gene>
    <name evidence="1" type="ORF">S01H4_17338</name>
</gene>
<proteinExistence type="predicted"/>
<feature type="non-terminal residue" evidence="1">
    <location>
        <position position="43"/>
    </location>
</feature>
<protein>
    <submittedName>
        <fullName evidence="1">Uncharacterized protein</fullName>
    </submittedName>
</protein>
<organism evidence="1">
    <name type="scientific">marine sediment metagenome</name>
    <dbReference type="NCBI Taxonomy" id="412755"/>
    <lineage>
        <taxon>unclassified sequences</taxon>
        <taxon>metagenomes</taxon>
        <taxon>ecological metagenomes</taxon>
    </lineage>
</organism>
<dbReference type="EMBL" id="BART01007630">
    <property type="protein sequence ID" value="GAG60796.1"/>
    <property type="molecule type" value="Genomic_DNA"/>
</dbReference>
<accession>X1ALF3</accession>
<dbReference type="AlphaFoldDB" id="X1ALF3"/>
<name>X1ALF3_9ZZZZ</name>
<evidence type="ECO:0000313" key="1">
    <source>
        <dbReference type="EMBL" id="GAG60796.1"/>
    </source>
</evidence>
<sequence>MRILIRDNKARQWKFAKSVTAKTLIRRLCGPKDIYAKYRNIKE</sequence>
<comment type="caution">
    <text evidence="1">The sequence shown here is derived from an EMBL/GenBank/DDBJ whole genome shotgun (WGS) entry which is preliminary data.</text>
</comment>
<reference evidence="1" key="1">
    <citation type="journal article" date="2014" name="Front. Microbiol.">
        <title>High frequency of phylogenetically diverse reductive dehalogenase-homologous genes in deep subseafloor sedimentary metagenomes.</title>
        <authorList>
            <person name="Kawai M."/>
            <person name="Futagami T."/>
            <person name="Toyoda A."/>
            <person name="Takaki Y."/>
            <person name="Nishi S."/>
            <person name="Hori S."/>
            <person name="Arai W."/>
            <person name="Tsubouchi T."/>
            <person name="Morono Y."/>
            <person name="Uchiyama I."/>
            <person name="Ito T."/>
            <person name="Fujiyama A."/>
            <person name="Inagaki F."/>
            <person name="Takami H."/>
        </authorList>
    </citation>
    <scope>NUCLEOTIDE SEQUENCE</scope>
    <source>
        <strain evidence="1">Expedition CK06-06</strain>
    </source>
</reference>